<feature type="transmembrane region" description="Helical" evidence="12">
    <location>
        <begin position="340"/>
        <end position="361"/>
    </location>
</feature>
<dbReference type="GO" id="GO:0016301">
    <property type="term" value="F:kinase activity"/>
    <property type="evidence" value="ECO:0007669"/>
    <property type="project" value="UniProtKB-KW"/>
</dbReference>
<sequence>MNVLGRLQQLGRSFMLPMIALPAASIFLSLSVLPWDRIHLAQMADYLALASQAIFTFLPYIFAIGVALGMSGNAGTAGMAALVAMFIYKGITSAGNPDIEPTVMIGAIMGLVSGLSFERFKNIKLPEYIQFFGGPRFVPLFVSVFAVIFSSLMVGASDDIQSGLIRLGEIVDSAGGFGVFLYGFIHRILVVFGLHHLLNHVFWFQVGGYTAPDGTVAFGDLPRFFAGDPTAGSYMAGLYPTMMFALPAIALAIIQEAREDLKPKIRKTFLTAALASFLTGVTEPIEFAFLFVAPYLFVVHALLSGVMMWVTYELGIRHGFSFSAGAIDYVLNEHLATRGWLILPIGLVFGIIYYVLFRWAIRRFRIPTPGREEGSQLDEWAGDIPYRAPLILEAIGGKENIVQMEACITRLRLKVSNEKQLDINALRNLGAAGVIRLGGGHVQVVFGTFSELIKEEMNKVIRNGQSQVLFCSPMQGRMMPLEDVPDPIFAGKLVGQGVAFMPDKGELVSPVKGTVLMIYPTMHAIGIRTDVGLDVLLHIGIETSKLTDKGYFQAVVQEGETVMPGQLLIRFDLNRVRKASKSLATPMVITNSDMVKTWRFAPFKAVKKGQTSIMSVVLAERDGGGRSDD</sequence>
<dbReference type="InterPro" id="IPR036878">
    <property type="entry name" value="Glu_permease_IIB"/>
</dbReference>
<dbReference type="NCBIfam" id="TIGR00830">
    <property type="entry name" value="PTBA"/>
    <property type="match status" value="1"/>
</dbReference>
<dbReference type="RefSeq" id="WP_110042863.1">
    <property type="nucleotide sequence ID" value="NZ_CP054609.1"/>
</dbReference>
<feature type="domain" description="PTS EIIC type-1" evidence="15">
    <location>
        <begin position="1"/>
        <end position="373"/>
    </location>
</feature>
<evidence type="ECO:0000256" key="10">
    <source>
        <dbReference type="ARBA" id="ARBA00023136"/>
    </source>
</evidence>
<dbReference type="PROSITE" id="PS51098">
    <property type="entry name" value="PTS_EIIB_TYPE_1"/>
    <property type="match status" value="1"/>
</dbReference>
<dbReference type="CDD" id="cd00212">
    <property type="entry name" value="PTS_IIB_glc"/>
    <property type="match status" value="1"/>
</dbReference>
<dbReference type="InterPro" id="IPR003352">
    <property type="entry name" value="PTS_EIIC"/>
</dbReference>
<organism evidence="16 17">
    <name type="scientific">Paenibacillus cellulosilyticus</name>
    <dbReference type="NCBI Taxonomy" id="375489"/>
    <lineage>
        <taxon>Bacteria</taxon>
        <taxon>Bacillati</taxon>
        <taxon>Bacillota</taxon>
        <taxon>Bacilli</taxon>
        <taxon>Bacillales</taxon>
        <taxon>Paenibacillaceae</taxon>
        <taxon>Paenibacillus</taxon>
    </lineage>
</organism>
<evidence type="ECO:0000256" key="6">
    <source>
        <dbReference type="ARBA" id="ARBA00022683"/>
    </source>
</evidence>
<feature type="transmembrane region" description="Helical" evidence="12">
    <location>
        <begin position="99"/>
        <end position="117"/>
    </location>
</feature>
<feature type="transmembrane region" description="Helical" evidence="12">
    <location>
        <begin position="14"/>
        <end position="35"/>
    </location>
</feature>
<feature type="domain" description="PTS EIIB type-1" evidence="14">
    <location>
        <begin position="385"/>
        <end position="467"/>
    </location>
</feature>
<dbReference type="Gene3D" id="3.30.1360.60">
    <property type="entry name" value="Glucose permease domain IIB"/>
    <property type="match status" value="1"/>
</dbReference>
<feature type="transmembrane region" description="Helical" evidence="12">
    <location>
        <begin position="287"/>
        <end position="312"/>
    </location>
</feature>
<keyword evidence="5" id="KW-0808">Transferase</keyword>
<dbReference type="Proteomes" id="UP000246635">
    <property type="component" value="Unassembled WGS sequence"/>
</dbReference>
<dbReference type="EMBL" id="QGTQ01000003">
    <property type="protein sequence ID" value="PWW06156.1"/>
    <property type="molecule type" value="Genomic_DNA"/>
</dbReference>
<evidence type="ECO:0000256" key="4">
    <source>
        <dbReference type="ARBA" id="ARBA00022597"/>
    </source>
</evidence>
<feature type="transmembrane region" description="Helical" evidence="12">
    <location>
        <begin position="137"/>
        <end position="156"/>
    </location>
</feature>
<dbReference type="Pfam" id="PF02378">
    <property type="entry name" value="PTS_EIIC"/>
    <property type="match status" value="1"/>
</dbReference>
<evidence type="ECO:0000256" key="2">
    <source>
        <dbReference type="ARBA" id="ARBA00022448"/>
    </source>
</evidence>
<evidence type="ECO:0000256" key="3">
    <source>
        <dbReference type="ARBA" id="ARBA00022475"/>
    </source>
</evidence>
<comment type="caution">
    <text evidence="16">The sequence shown here is derived from an EMBL/GenBank/DDBJ whole genome shotgun (WGS) entry which is preliminary data.</text>
</comment>
<dbReference type="PANTHER" id="PTHR30009">
    <property type="entry name" value="CYTOCHROME C-TYPE SYNTHESIS PROTEIN AND PTS TRANSMEMBRANE COMPONENT"/>
    <property type="match status" value="1"/>
</dbReference>
<feature type="transmembrane region" description="Helical" evidence="12">
    <location>
        <begin position="74"/>
        <end position="92"/>
    </location>
</feature>
<feature type="domain" description="PTS EIIA type-1" evidence="13">
    <location>
        <begin position="486"/>
        <end position="591"/>
    </location>
</feature>
<dbReference type="InterPro" id="IPR001996">
    <property type="entry name" value="PTS_IIB_1"/>
</dbReference>
<keyword evidence="8" id="KW-0418">Kinase</keyword>
<dbReference type="GO" id="GO:0090563">
    <property type="term" value="F:protein-phosphocysteine-sugar phosphotransferase activity"/>
    <property type="evidence" value="ECO:0007669"/>
    <property type="project" value="TreeGrafter"/>
</dbReference>
<dbReference type="Pfam" id="PF00358">
    <property type="entry name" value="PTS_EIIA_1"/>
    <property type="match status" value="1"/>
</dbReference>
<name>A0A2V2YXH9_9BACL</name>
<comment type="subcellular location">
    <subcellularLocation>
        <location evidence="1">Cell membrane</location>
        <topology evidence="1">Multi-pass membrane protein</topology>
    </subcellularLocation>
</comment>
<evidence type="ECO:0000256" key="5">
    <source>
        <dbReference type="ARBA" id="ARBA00022679"/>
    </source>
</evidence>
<evidence type="ECO:0000256" key="7">
    <source>
        <dbReference type="ARBA" id="ARBA00022692"/>
    </source>
</evidence>
<feature type="transmembrane region" description="Helical" evidence="12">
    <location>
        <begin position="47"/>
        <end position="68"/>
    </location>
</feature>
<protein>
    <submittedName>
        <fullName evidence="16">PTS system D-glucosamine-specific IIC component</fullName>
    </submittedName>
</protein>
<evidence type="ECO:0000256" key="9">
    <source>
        <dbReference type="ARBA" id="ARBA00022989"/>
    </source>
</evidence>
<evidence type="ECO:0000313" key="16">
    <source>
        <dbReference type="EMBL" id="PWW06156.1"/>
    </source>
</evidence>
<feature type="transmembrane region" description="Helical" evidence="12">
    <location>
        <begin position="177"/>
        <end position="198"/>
    </location>
</feature>
<dbReference type="InterPro" id="IPR050429">
    <property type="entry name" value="PTS_Glucose_EIICBA"/>
</dbReference>
<dbReference type="PROSITE" id="PS51093">
    <property type="entry name" value="PTS_EIIA_TYPE_1"/>
    <property type="match status" value="1"/>
</dbReference>
<reference evidence="16 17" key="1">
    <citation type="submission" date="2018-05" db="EMBL/GenBank/DDBJ databases">
        <title>Genomic Encyclopedia of Type Strains, Phase III (KMG-III): the genomes of soil and plant-associated and newly described type strains.</title>
        <authorList>
            <person name="Whitman W."/>
        </authorList>
    </citation>
    <scope>NUCLEOTIDE SEQUENCE [LARGE SCALE GENOMIC DNA]</scope>
    <source>
        <strain evidence="16 17">CECT 5696</strain>
    </source>
</reference>
<dbReference type="GO" id="GO:0008982">
    <property type="term" value="F:protein-N(PI)-phosphohistidine-sugar phosphotransferase activity"/>
    <property type="evidence" value="ECO:0007669"/>
    <property type="project" value="InterPro"/>
</dbReference>
<keyword evidence="6" id="KW-0598">Phosphotransferase system</keyword>
<dbReference type="GO" id="GO:0009401">
    <property type="term" value="P:phosphoenolpyruvate-dependent sugar phosphotransferase system"/>
    <property type="evidence" value="ECO:0007669"/>
    <property type="project" value="UniProtKB-KW"/>
</dbReference>
<dbReference type="AlphaFoldDB" id="A0A2V2YXH9"/>
<dbReference type="OrthoDB" id="9764327at2"/>
<keyword evidence="9 12" id="KW-1133">Transmembrane helix</keyword>
<evidence type="ECO:0000313" key="17">
    <source>
        <dbReference type="Proteomes" id="UP000246635"/>
    </source>
</evidence>
<evidence type="ECO:0000259" key="13">
    <source>
        <dbReference type="PROSITE" id="PS51093"/>
    </source>
</evidence>
<dbReference type="PROSITE" id="PS51103">
    <property type="entry name" value="PTS_EIIC_TYPE_1"/>
    <property type="match status" value="1"/>
</dbReference>
<dbReference type="InterPro" id="IPR011055">
    <property type="entry name" value="Dup_hybrid_motif"/>
</dbReference>
<dbReference type="GO" id="GO:0015764">
    <property type="term" value="P:N-acetylglucosamine transport"/>
    <property type="evidence" value="ECO:0007669"/>
    <property type="project" value="TreeGrafter"/>
</dbReference>
<keyword evidence="17" id="KW-1185">Reference proteome</keyword>
<dbReference type="SUPFAM" id="SSF55604">
    <property type="entry name" value="Glucose permease domain IIB"/>
    <property type="match status" value="1"/>
</dbReference>
<evidence type="ECO:0000256" key="8">
    <source>
        <dbReference type="ARBA" id="ARBA00022777"/>
    </source>
</evidence>
<dbReference type="FunFam" id="2.70.70.10:FF:000001">
    <property type="entry name" value="PTS system glucose-specific IIA component"/>
    <property type="match status" value="1"/>
</dbReference>
<keyword evidence="7 12" id="KW-0812">Transmembrane</keyword>
<accession>A0A2V2YXH9</accession>
<keyword evidence="3" id="KW-1003">Cell membrane</keyword>
<evidence type="ECO:0000256" key="11">
    <source>
        <dbReference type="PROSITE-ProRule" id="PRU00421"/>
    </source>
</evidence>
<dbReference type="SUPFAM" id="SSF51261">
    <property type="entry name" value="Duplicated hybrid motif"/>
    <property type="match status" value="1"/>
</dbReference>
<evidence type="ECO:0000256" key="1">
    <source>
        <dbReference type="ARBA" id="ARBA00004651"/>
    </source>
</evidence>
<evidence type="ECO:0000259" key="14">
    <source>
        <dbReference type="PROSITE" id="PS51098"/>
    </source>
</evidence>
<dbReference type="Gene3D" id="2.70.70.10">
    <property type="entry name" value="Glucose Permease (Domain IIA)"/>
    <property type="match status" value="1"/>
</dbReference>
<keyword evidence="10 12" id="KW-0472">Membrane</keyword>
<dbReference type="PROSITE" id="PS01035">
    <property type="entry name" value="PTS_EIIB_TYPE_1_CYS"/>
    <property type="match status" value="1"/>
</dbReference>
<dbReference type="InterPro" id="IPR013013">
    <property type="entry name" value="PTS_EIIC_1"/>
</dbReference>
<dbReference type="InterPro" id="IPR018113">
    <property type="entry name" value="PTrfase_EIIB_Cys"/>
</dbReference>
<dbReference type="NCBIfam" id="TIGR00826">
    <property type="entry name" value="EIIB_glc"/>
    <property type="match status" value="1"/>
</dbReference>
<keyword evidence="4" id="KW-0762">Sugar transport</keyword>
<dbReference type="PANTHER" id="PTHR30009:SF4">
    <property type="entry name" value="PTS SYSTEM N-ACETYLGLUCOSAMINE-SPECIFIC EIICBA COMPONENT"/>
    <property type="match status" value="1"/>
</dbReference>
<dbReference type="GO" id="GO:0005886">
    <property type="term" value="C:plasma membrane"/>
    <property type="evidence" value="ECO:0007669"/>
    <property type="project" value="UniProtKB-SubCell"/>
</dbReference>
<dbReference type="InterPro" id="IPR001127">
    <property type="entry name" value="PTS_EIIA_1_perm"/>
</dbReference>
<gene>
    <name evidence="16" type="ORF">DFQ01_10357</name>
</gene>
<feature type="active site" description="Phosphocysteine intermediate; for EIIB activity" evidence="11">
    <location>
        <position position="407"/>
    </location>
</feature>
<feature type="transmembrane region" description="Helical" evidence="12">
    <location>
        <begin position="231"/>
        <end position="254"/>
    </location>
</feature>
<dbReference type="Pfam" id="PF00367">
    <property type="entry name" value="PTS_EIIB"/>
    <property type="match status" value="1"/>
</dbReference>
<proteinExistence type="predicted"/>
<keyword evidence="2" id="KW-0813">Transport</keyword>
<evidence type="ECO:0000256" key="12">
    <source>
        <dbReference type="SAM" id="Phobius"/>
    </source>
</evidence>
<evidence type="ECO:0000259" key="15">
    <source>
        <dbReference type="PROSITE" id="PS51103"/>
    </source>
</evidence>